<dbReference type="SMART" id="SM00249">
    <property type="entry name" value="PHD"/>
    <property type="match status" value="1"/>
</dbReference>
<dbReference type="InterPro" id="IPR036691">
    <property type="entry name" value="Endo/exonu/phosph_ase_sf"/>
</dbReference>
<organism evidence="7 8">
    <name type="scientific">Mytilus edulis</name>
    <name type="common">Blue mussel</name>
    <dbReference type="NCBI Taxonomy" id="6550"/>
    <lineage>
        <taxon>Eukaryota</taxon>
        <taxon>Metazoa</taxon>
        <taxon>Spiralia</taxon>
        <taxon>Lophotrochozoa</taxon>
        <taxon>Mollusca</taxon>
        <taxon>Bivalvia</taxon>
        <taxon>Autobranchia</taxon>
        <taxon>Pteriomorphia</taxon>
        <taxon>Mytilida</taxon>
        <taxon>Mytiloidea</taxon>
        <taxon>Mytilidae</taxon>
        <taxon>Mytilinae</taxon>
        <taxon>Mytilus</taxon>
    </lineage>
</organism>
<dbReference type="InterPro" id="IPR005135">
    <property type="entry name" value="Endo/exonuclease/phosphatase"/>
</dbReference>
<dbReference type="Pfam" id="PF14529">
    <property type="entry name" value="Exo_endo_phos_2"/>
    <property type="match status" value="1"/>
</dbReference>
<dbReference type="InterPro" id="IPR013083">
    <property type="entry name" value="Znf_RING/FYVE/PHD"/>
</dbReference>
<sequence length="1080" mass="125587">MATRRNKSTSNATSDQKKEDPWECKICQKIYKNEDAKLLECQRCKEHFCIKCLNKSKTEYEILSNSDTMWFCAPCRQVVEEHIVTDLKIEERCREIMDNYEQRINDIEIAIEKKCDKEEVRDIVSQEIIKHKCDEERVREIAKEEALNGGAVANVVSEDIEGGVLPNQGTVTTVLEEINERKTRENNLIIFGITENESENKQERIEHDVENIVQLFKDAKITLDIENIRKTQRLGKYDKEKTNRPLLVHLKSIDSKLTLFRNMHYIRSYPKYQKVNVSNDLTKSEREEEKRLWTEAKKTSREQLGGLPVQSAGTAMGEESSKNKKVKRDTKNVNINVQKKGKVFNGNVNNLTVLPKLNCFYTNADQLFNKMSELIVRTRDNKPNIIGITEVKPKANRYKPSTAEYSIPEVGNYKMFEKNIKSDEGRGLLMYVDSNLEATEITMKTEFQENLFIKVKLNQNDKLLVGLIYRTPSNSSKEYNDKLVNLMSEATDMGYSHILIMGDFNYPEINWETWNTKGDRPNSTENKFLEALQDNFLYQHTTKPTRWRGADTPHTLDLLITNEEEMISNLEYMSPLGKSDHCVLSFDFNCYVNIKRAPKIANLYNHGNYKEFIQELNKIDWHNKLNAENSIDKNWNYFLTILKELESRFVPTKTMTQIGKKRNVFPIDKKTRELIRRKNILSKKIITKQDPETRAEYNKVRNQAKTSVNKQKKLFEKGLSENAKRNPKAIWSYIKSKSKTREGIGDLHVDTEDVKSEKTDDNKQKAEILSEYFTSVFTNEPQGNIPEPKHIPLDKKIEELNIGTDLVLKHLQKIKTDKSPGPDNLHPRLLFEVKEGIAEPLGIIFSQSLTQKVVPKDWKSALVSAIFKKGNKSQAKNYRPVSLTSVVCKIMEKIIREHIINYMKENKLFSNKQYGFISGRSTSLQLLEVIDKWTEAIDNEKCKHINISRGVREEKTSYKLLGHDISKCQEEKDIGVVIDEDLTFERHICEKVKNSNKIIHQRFKTSLRKNSFSVRIAKLWNKLPDKVTKAPSINSFKNRLDRYWEYEEIYYSDYRAELTGSSIRNNGDNIQLYESGEEEP</sequence>
<feature type="coiled-coil region" evidence="5">
    <location>
        <begin position="90"/>
        <end position="117"/>
    </location>
</feature>
<dbReference type="SUPFAM" id="SSF56219">
    <property type="entry name" value="DNase I-like"/>
    <property type="match status" value="1"/>
</dbReference>
<dbReference type="GO" id="GO:0031012">
    <property type="term" value="C:extracellular matrix"/>
    <property type="evidence" value="ECO:0007669"/>
    <property type="project" value="TreeGrafter"/>
</dbReference>
<dbReference type="InterPro" id="IPR011011">
    <property type="entry name" value="Znf_FYVE_PHD"/>
</dbReference>
<evidence type="ECO:0000313" key="8">
    <source>
        <dbReference type="Proteomes" id="UP000683360"/>
    </source>
</evidence>
<dbReference type="GO" id="GO:0003824">
    <property type="term" value="F:catalytic activity"/>
    <property type="evidence" value="ECO:0007669"/>
    <property type="project" value="InterPro"/>
</dbReference>
<evidence type="ECO:0000256" key="5">
    <source>
        <dbReference type="SAM" id="Coils"/>
    </source>
</evidence>
<dbReference type="InterPro" id="IPR001965">
    <property type="entry name" value="Znf_PHD"/>
</dbReference>
<name>A0A8S3SF45_MYTED</name>
<evidence type="ECO:0000256" key="3">
    <source>
        <dbReference type="ARBA" id="ARBA00022833"/>
    </source>
</evidence>
<keyword evidence="8" id="KW-1185">Reference proteome</keyword>
<evidence type="ECO:0000313" key="7">
    <source>
        <dbReference type="EMBL" id="CAG2220199.1"/>
    </source>
</evidence>
<dbReference type="GO" id="GO:0061343">
    <property type="term" value="P:cell adhesion involved in heart morphogenesis"/>
    <property type="evidence" value="ECO:0007669"/>
    <property type="project" value="TreeGrafter"/>
</dbReference>
<keyword evidence="3" id="KW-0862">Zinc</keyword>
<dbReference type="AlphaFoldDB" id="A0A8S3SF45"/>
<evidence type="ECO:0000256" key="1">
    <source>
        <dbReference type="ARBA" id="ARBA00022723"/>
    </source>
</evidence>
<evidence type="ECO:0000256" key="2">
    <source>
        <dbReference type="ARBA" id="ARBA00022771"/>
    </source>
</evidence>
<protein>
    <recommendedName>
        <fullName evidence="6">PHD-type domain-containing protein</fullName>
    </recommendedName>
</protein>
<dbReference type="PANTHER" id="PTHR33395:SF22">
    <property type="entry name" value="REVERSE TRANSCRIPTASE DOMAIN-CONTAINING PROTEIN"/>
    <property type="match status" value="1"/>
</dbReference>
<dbReference type="OrthoDB" id="6152807at2759"/>
<keyword evidence="5" id="KW-0175">Coiled coil</keyword>
<dbReference type="EMBL" id="CAJPWZ010001652">
    <property type="protein sequence ID" value="CAG2220199.1"/>
    <property type="molecule type" value="Genomic_DNA"/>
</dbReference>
<dbReference type="Gene3D" id="3.30.40.10">
    <property type="entry name" value="Zinc/RING finger domain, C3HC4 (zinc finger)"/>
    <property type="match status" value="1"/>
</dbReference>
<gene>
    <name evidence="7" type="ORF">MEDL_33692</name>
</gene>
<reference evidence="7" key="1">
    <citation type="submission" date="2021-03" db="EMBL/GenBank/DDBJ databases">
        <authorList>
            <person name="Bekaert M."/>
        </authorList>
    </citation>
    <scope>NUCLEOTIDE SEQUENCE</scope>
</reference>
<dbReference type="PROSITE" id="PS50016">
    <property type="entry name" value="ZF_PHD_2"/>
    <property type="match status" value="1"/>
</dbReference>
<comment type="caution">
    <text evidence="7">The sequence shown here is derived from an EMBL/GenBank/DDBJ whole genome shotgun (WGS) entry which is preliminary data.</text>
</comment>
<proteinExistence type="predicted"/>
<keyword evidence="1" id="KW-0479">Metal-binding</keyword>
<keyword evidence="2 4" id="KW-0863">Zinc-finger</keyword>
<dbReference type="Proteomes" id="UP000683360">
    <property type="component" value="Unassembled WGS sequence"/>
</dbReference>
<accession>A0A8S3SF45</accession>
<dbReference type="PANTHER" id="PTHR33395">
    <property type="entry name" value="TRANSCRIPTASE, PUTATIVE-RELATED-RELATED"/>
    <property type="match status" value="1"/>
</dbReference>
<dbReference type="InterPro" id="IPR019787">
    <property type="entry name" value="Znf_PHD-finger"/>
</dbReference>
<feature type="domain" description="PHD-type" evidence="6">
    <location>
        <begin position="21"/>
        <end position="78"/>
    </location>
</feature>
<dbReference type="SUPFAM" id="SSF57903">
    <property type="entry name" value="FYVE/PHD zinc finger"/>
    <property type="match status" value="1"/>
</dbReference>
<dbReference type="GO" id="GO:0008270">
    <property type="term" value="F:zinc ion binding"/>
    <property type="evidence" value="ECO:0007669"/>
    <property type="project" value="UniProtKB-KW"/>
</dbReference>
<evidence type="ECO:0000256" key="4">
    <source>
        <dbReference type="PROSITE-ProRule" id="PRU00146"/>
    </source>
</evidence>
<dbReference type="GO" id="GO:0007508">
    <property type="term" value="P:larval heart development"/>
    <property type="evidence" value="ECO:0007669"/>
    <property type="project" value="TreeGrafter"/>
</dbReference>
<evidence type="ECO:0000259" key="6">
    <source>
        <dbReference type="PROSITE" id="PS50016"/>
    </source>
</evidence>
<dbReference type="Gene3D" id="3.60.10.10">
    <property type="entry name" value="Endonuclease/exonuclease/phosphatase"/>
    <property type="match status" value="1"/>
</dbReference>